<dbReference type="PIRSF" id="PIRSF016498">
    <property type="entry name" value="UCP016498"/>
    <property type="match status" value="1"/>
</dbReference>
<dbReference type="Pfam" id="PF09969">
    <property type="entry name" value="DUF2203"/>
    <property type="match status" value="1"/>
</dbReference>
<dbReference type="InterPro" id="IPR018699">
    <property type="entry name" value="DUF2203"/>
</dbReference>
<dbReference type="EMBL" id="PXYT01000008">
    <property type="protein sequence ID" value="PSR30653.1"/>
    <property type="molecule type" value="Genomic_DNA"/>
</dbReference>
<organism evidence="1 2">
    <name type="scientific">Sulfobacillus benefaciens</name>
    <dbReference type="NCBI Taxonomy" id="453960"/>
    <lineage>
        <taxon>Bacteria</taxon>
        <taxon>Bacillati</taxon>
        <taxon>Bacillota</taxon>
        <taxon>Clostridia</taxon>
        <taxon>Eubacteriales</taxon>
        <taxon>Clostridiales Family XVII. Incertae Sedis</taxon>
        <taxon>Sulfobacillus</taxon>
    </lineage>
</organism>
<dbReference type="AlphaFoldDB" id="A0A2T2X818"/>
<comment type="caution">
    <text evidence="1">The sequence shown here is derived from an EMBL/GenBank/DDBJ whole genome shotgun (WGS) entry which is preliminary data.</text>
</comment>
<accession>A0A2T2X818</accession>
<evidence type="ECO:0000313" key="1">
    <source>
        <dbReference type="EMBL" id="PSR30653.1"/>
    </source>
</evidence>
<protein>
    <submittedName>
        <fullName evidence="1">DUF2203 domain-containing protein</fullName>
    </submittedName>
</protein>
<name>A0A2T2X818_9FIRM</name>
<dbReference type="Proteomes" id="UP000242699">
    <property type="component" value="Unassembled WGS sequence"/>
</dbReference>
<proteinExistence type="predicted"/>
<gene>
    <name evidence="1" type="ORF">C7B43_05005</name>
</gene>
<sequence length="137" mass="15905">MTRQFTLKEANHLLPALREHLLGLRSLQDQARKKYEEMRDIREVGYRKDGNLIMLTDYQIAKKEFDQVVNEANQLLAVINQLGCRVTDVELGLIDFPAEIDGRPVYLCWRIDEESVQYYHGLEEGYAGRKPIGKINP</sequence>
<reference evidence="1 2" key="1">
    <citation type="journal article" date="2014" name="BMC Genomics">
        <title>Comparison of environmental and isolate Sulfobacillus genomes reveals diverse carbon, sulfur, nitrogen, and hydrogen metabolisms.</title>
        <authorList>
            <person name="Justice N.B."/>
            <person name="Norman A."/>
            <person name="Brown C.T."/>
            <person name="Singh A."/>
            <person name="Thomas B.C."/>
            <person name="Banfield J.F."/>
        </authorList>
    </citation>
    <scope>NUCLEOTIDE SEQUENCE [LARGE SCALE GENOMIC DNA]</scope>
    <source>
        <strain evidence="1">AMDSBA1</strain>
    </source>
</reference>
<evidence type="ECO:0000313" key="2">
    <source>
        <dbReference type="Proteomes" id="UP000242699"/>
    </source>
</evidence>